<organism evidence="1">
    <name type="scientific">Myoviridae sp. ctbwh6</name>
    <dbReference type="NCBI Taxonomy" id="2827611"/>
    <lineage>
        <taxon>Viruses</taxon>
        <taxon>Duplodnaviria</taxon>
        <taxon>Heunggongvirae</taxon>
        <taxon>Uroviricota</taxon>
        <taxon>Caudoviricetes</taxon>
    </lineage>
</organism>
<accession>A0A8S5LI96</accession>
<evidence type="ECO:0000313" key="1">
    <source>
        <dbReference type="EMBL" id="DAD69539.1"/>
    </source>
</evidence>
<dbReference type="EMBL" id="BK015852">
    <property type="protein sequence ID" value="DAD69539.1"/>
    <property type="molecule type" value="Genomic_DNA"/>
</dbReference>
<dbReference type="Pfam" id="PF11041">
    <property type="entry name" value="Phage_Wedge1"/>
    <property type="match status" value="1"/>
</dbReference>
<proteinExistence type="predicted"/>
<dbReference type="InterPro" id="IPR021283">
    <property type="entry name" value="Phage_Wedge1"/>
</dbReference>
<name>A0A8S5LI96_9CAUD</name>
<reference evidence="1" key="1">
    <citation type="journal article" date="2021" name="Proc. Natl. Acad. Sci. U.S.A.">
        <title>A Catalog of Tens of Thousands of Viruses from Human Metagenomes Reveals Hidden Associations with Chronic Diseases.</title>
        <authorList>
            <person name="Tisza M.J."/>
            <person name="Buck C.B."/>
        </authorList>
    </citation>
    <scope>NUCLEOTIDE SEQUENCE</scope>
    <source>
        <strain evidence="1">Ctbwh6</strain>
    </source>
</reference>
<sequence length="227" mass="25530">MADYIELLRQDLLEQFKDKPVIDALNEAIGEQLNDLRDFFDALKNERSVLTAVGKQLDGVGDIVGLTRMEAGAWACATQPTYVLTDDEYRVFLLFKIWKNTNDCTYYDVMKAFRMFWARPLYYRETPEEPATMILESETLTPEDDARKLLEAPIIKAAGVGIKVIAITENPEMTAVLGVSGKMGRGYMVTTLPEIETGEPLDSTIRPVPIAQNITQTTLPEIKEETT</sequence>
<protein>
    <submittedName>
        <fullName evidence="1">Uncharacterized protein</fullName>
    </submittedName>
</protein>